<keyword evidence="6" id="KW-0739">Sodium transport</keyword>
<gene>
    <name evidence="7" type="ORF">NHX12_014852</name>
</gene>
<organism evidence="7 8">
    <name type="scientific">Muraenolepis orangiensis</name>
    <name type="common">Patagonian moray cod</name>
    <dbReference type="NCBI Taxonomy" id="630683"/>
    <lineage>
        <taxon>Eukaryota</taxon>
        <taxon>Metazoa</taxon>
        <taxon>Chordata</taxon>
        <taxon>Craniata</taxon>
        <taxon>Vertebrata</taxon>
        <taxon>Euteleostomi</taxon>
        <taxon>Actinopterygii</taxon>
        <taxon>Neopterygii</taxon>
        <taxon>Teleostei</taxon>
        <taxon>Neoteleostei</taxon>
        <taxon>Acanthomorphata</taxon>
        <taxon>Zeiogadaria</taxon>
        <taxon>Gadariae</taxon>
        <taxon>Gadiformes</taxon>
        <taxon>Muraenolepidoidei</taxon>
        <taxon>Muraenolepididae</taxon>
        <taxon>Muraenolepis</taxon>
    </lineage>
</organism>
<keyword evidence="8" id="KW-1185">Reference proteome</keyword>
<evidence type="ECO:0000256" key="5">
    <source>
        <dbReference type="ARBA" id="ARBA00023180"/>
    </source>
</evidence>
<keyword evidence="2" id="KW-0769">Symport</keyword>
<dbReference type="PANTHER" id="PTHR45897">
    <property type="entry name" value="HIGH-AFFINITY CHOLINE TRANSPORTER 1"/>
    <property type="match status" value="1"/>
</dbReference>
<protein>
    <submittedName>
        <fullName evidence="7">Uncharacterized protein</fullName>
    </submittedName>
</protein>
<keyword evidence="3" id="KW-0915">Sodium</keyword>
<evidence type="ECO:0000256" key="2">
    <source>
        <dbReference type="ARBA" id="ARBA00022847"/>
    </source>
</evidence>
<evidence type="ECO:0000256" key="1">
    <source>
        <dbReference type="ARBA" id="ARBA00022448"/>
    </source>
</evidence>
<evidence type="ECO:0000256" key="4">
    <source>
        <dbReference type="ARBA" id="ARBA00023065"/>
    </source>
</evidence>
<dbReference type="GO" id="GO:0005886">
    <property type="term" value="C:plasma membrane"/>
    <property type="evidence" value="ECO:0007669"/>
    <property type="project" value="TreeGrafter"/>
</dbReference>
<sequence>MTFWVLGNDLTYTILLPQFLCVLFFPVSNGYGATAGALVSTTMRVLCGEPLFGLPAVLHRVHGLRPGGHFVFLLVDVTAHPPGRAADKWDMLEVKGERSTTCKPGEKGTVEREGMLDTTC</sequence>
<evidence type="ECO:0000313" key="7">
    <source>
        <dbReference type="EMBL" id="KAJ3584357.1"/>
    </source>
</evidence>
<dbReference type="OrthoDB" id="546820at2759"/>
<comment type="caution">
    <text evidence="7">The sequence shown here is derived from an EMBL/GenBank/DDBJ whole genome shotgun (WGS) entry which is preliminary data.</text>
</comment>
<reference evidence="7" key="1">
    <citation type="submission" date="2022-07" db="EMBL/GenBank/DDBJ databases">
        <title>Chromosome-level genome of Muraenolepis orangiensis.</title>
        <authorList>
            <person name="Kim J."/>
        </authorList>
    </citation>
    <scope>NUCLEOTIDE SEQUENCE</scope>
    <source>
        <strain evidence="7">KU_S4_2022</strain>
        <tissue evidence="7">Muscle</tissue>
    </source>
</reference>
<dbReference type="AlphaFoldDB" id="A0A9Q0DCX0"/>
<evidence type="ECO:0000256" key="6">
    <source>
        <dbReference type="ARBA" id="ARBA00023201"/>
    </source>
</evidence>
<evidence type="ECO:0000256" key="3">
    <source>
        <dbReference type="ARBA" id="ARBA00023053"/>
    </source>
</evidence>
<evidence type="ECO:0000313" key="8">
    <source>
        <dbReference type="Proteomes" id="UP001148018"/>
    </source>
</evidence>
<dbReference type="InterPro" id="IPR052244">
    <property type="entry name" value="Choline_transporter"/>
</dbReference>
<name>A0A9Q0DCX0_9TELE</name>
<dbReference type="Proteomes" id="UP001148018">
    <property type="component" value="Unassembled WGS sequence"/>
</dbReference>
<keyword evidence="4" id="KW-0406">Ion transport</keyword>
<proteinExistence type="predicted"/>
<keyword evidence="1" id="KW-0813">Transport</keyword>
<dbReference type="GO" id="GO:0005307">
    <property type="term" value="F:choline:sodium symporter activity"/>
    <property type="evidence" value="ECO:0007669"/>
    <property type="project" value="TreeGrafter"/>
</dbReference>
<dbReference type="EMBL" id="JANIIK010000119">
    <property type="protein sequence ID" value="KAJ3584357.1"/>
    <property type="molecule type" value="Genomic_DNA"/>
</dbReference>
<dbReference type="GO" id="GO:0008292">
    <property type="term" value="P:acetylcholine biosynthetic process"/>
    <property type="evidence" value="ECO:0007669"/>
    <property type="project" value="TreeGrafter"/>
</dbReference>
<dbReference type="PANTHER" id="PTHR45897:SF5">
    <property type="entry name" value="HIGH AFFINITY CHOLINE TRANSPORTER 1"/>
    <property type="match status" value="1"/>
</dbReference>
<accession>A0A9Q0DCX0</accession>
<keyword evidence="5" id="KW-0325">Glycoprotein</keyword>